<evidence type="ECO:0000256" key="1">
    <source>
        <dbReference type="ARBA" id="ARBA00022737"/>
    </source>
</evidence>
<dbReference type="InterPro" id="IPR002885">
    <property type="entry name" value="PPR_rpt"/>
</dbReference>
<feature type="region of interest" description="Disordered" evidence="3">
    <location>
        <begin position="576"/>
        <end position="624"/>
    </location>
</feature>
<evidence type="ECO:0000313" key="5">
    <source>
        <dbReference type="Proteomes" id="UP001189429"/>
    </source>
</evidence>
<feature type="repeat" description="PPR" evidence="2">
    <location>
        <begin position="44"/>
        <end position="78"/>
    </location>
</feature>
<evidence type="ECO:0008006" key="6">
    <source>
        <dbReference type="Google" id="ProtNLM"/>
    </source>
</evidence>
<evidence type="ECO:0000313" key="4">
    <source>
        <dbReference type="EMBL" id="CAK0895027.1"/>
    </source>
</evidence>
<dbReference type="Proteomes" id="UP001189429">
    <property type="component" value="Unassembled WGS sequence"/>
</dbReference>
<protein>
    <recommendedName>
        <fullName evidence="6">Pentatricopeptide repeat-containing protein, chloroplastic</fullName>
    </recommendedName>
</protein>
<accession>A0ABN9X6I9</accession>
<comment type="caution">
    <text evidence="4">The sequence shown here is derived from an EMBL/GenBank/DDBJ whole genome shotgun (WGS) entry which is preliminary data.</text>
</comment>
<reference evidence="4" key="1">
    <citation type="submission" date="2023-10" db="EMBL/GenBank/DDBJ databases">
        <authorList>
            <person name="Chen Y."/>
            <person name="Shah S."/>
            <person name="Dougan E. K."/>
            <person name="Thang M."/>
            <person name="Chan C."/>
        </authorList>
    </citation>
    <scope>NUCLEOTIDE SEQUENCE [LARGE SCALE GENOMIC DNA]</scope>
</reference>
<dbReference type="InterPro" id="IPR011990">
    <property type="entry name" value="TPR-like_helical_dom_sf"/>
</dbReference>
<name>A0ABN9X6I9_9DINO</name>
<dbReference type="EMBL" id="CAUYUJ010019982">
    <property type="protein sequence ID" value="CAK0895027.1"/>
    <property type="molecule type" value="Genomic_DNA"/>
</dbReference>
<gene>
    <name evidence="4" type="ORF">PCOR1329_LOCUS73910</name>
</gene>
<organism evidence="4 5">
    <name type="scientific">Prorocentrum cordatum</name>
    <dbReference type="NCBI Taxonomy" id="2364126"/>
    <lineage>
        <taxon>Eukaryota</taxon>
        <taxon>Sar</taxon>
        <taxon>Alveolata</taxon>
        <taxon>Dinophyceae</taxon>
        <taxon>Prorocentrales</taxon>
        <taxon>Prorocentraceae</taxon>
        <taxon>Prorocentrum</taxon>
    </lineage>
</organism>
<dbReference type="Gene3D" id="1.25.40.10">
    <property type="entry name" value="Tetratricopeptide repeat domain"/>
    <property type="match status" value="1"/>
</dbReference>
<evidence type="ECO:0000256" key="3">
    <source>
        <dbReference type="SAM" id="MobiDB-lite"/>
    </source>
</evidence>
<sequence>MADRRLGPALEARTAALGACSRAQRWERALLLAAGLGRAALVPDLVFCNATLAACEKGAQWQRALALLASMLRAGPRPDAISYTAALGACDRGSFWAGSVDLLGSMRESRLAADPILHNAVASSLERASRWKQALQWLLTGQRHTHALDGMIYAAAAAACSQAGQPAALLATLRRCARSAATAARGHPVMAGTRVALICALQQHLVPAPRRALAALIRGISRPALKPSAGQAGAGVDAGRGPDDGLWLPEQGLCDLGPQLTCGALERALGRPAREAAAPGLRLRLQVASLHAGAAAEATPRAPAARALFAWTLSDAFQRLRLAEDGPERWLIESLGLGYTPGHCIPIRSTQGLVLEVAEQYRGDRLGAVRAFAATLPEPGRALPPAPQPSAAVLDRAAGPEHDAGEVAAVGDDAVEWRLPGVRARARQGDGRALVSSSFTVPRFAAGPALRLKLFPLGSRRRTLPGHCSLYVTGPEGAHLEFLLRLGAEEHGPLECSFDRPEKDTGRHDFCSLEEALEADGGAVVRLTVLRAVSAEASPRAGPAPGAREAPGVRAGALSPAMTDVREHEFQPPARVAIDTDSPGTGFVRPACDGAEPVDEREEDQGRHRMARGRARQGRTPSPMLRVRVDDGPDLILSEGACGEVGEQAQITSSVRRLVRAERDRSVTLLELSLFGRAFRDMCRKPFASLPLVGRRNAESPPTRE</sequence>
<proteinExistence type="predicted"/>
<dbReference type="PANTHER" id="PTHR47447">
    <property type="entry name" value="OS03G0856100 PROTEIN"/>
    <property type="match status" value="1"/>
</dbReference>
<evidence type="ECO:0000256" key="2">
    <source>
        <dbReference type="PROSITE-ProRule" id="PRU00708"/>
    </source>
</evidence>
<keyword evidence="5" id="KW-1185">Reference proteome</keyword>
<feature type="compositionally biased region" description="Basic residues" evidence="3">
    <location>
        <begin position="608"/>
        <end position="617"/>
    </location>
</feature>
<dbReference type="PANTHER" id="PTHR47447:SF17">
    <property type="entry name" value="OS12G0638900 PROTEIN"/>
    <property type="match status" value="1"/>
</dbReference>
<keyword evidence="1" id="KW-0677">Repeat</keyword>
<dbReference type="PROSITE" id="PS51375">
    <property type="entry name" value="PPR"/>
    <property type="match status" value="1"/>
</dbReference>